<dbReference type="SUPFAM" id="SSF53790">
    <property type="entry name" value="Tetrapyrrole methylase"/>
    <property type="match status" value="1"/>
</dbReference>
<keyword evidence="12" id="KW-1185">Reference proteome</keyword>
<dbReference type="GO" id="GO:0032259">
    <property type="term" value="P:methylation"/>
    <property type="evidence" value="ECO:0007669"/>
    <property type="project" value="UniProtKB-KW"/>
</dbReference>
<dbReference type="InterPro" id="IPR003754">
    <property type="entry name" value="4pyrrol_synth_uPrphyn_synth"/>
</dbReference>
<dbReference type="STRING" id="549789.NIES30_21485"/>
<keyword evidence="4" id="KW-0949">S-adenosyl-L-methionine</keyword>
<evidence type="ECO:0000256" key="8">
    <source>
        <dbReference type="RuleBase" id="RU003960"/>
    </source>
</evidence>
<dbReference type="FunFam" id="3.40.50.10090:FF:000001">
    <property type="entry name" value="Bifunctional uroporphyrinogen-III C-methyltransferase/uroporphyrinogen-III synthase"/>
    <property type="match status" value="1"/>
</dbReference>
<dbReference type="InterPro" id="IPR035996">
    <property type="entry name" value="4pyrrol_Methylase_sf"/>
</dbReference>
<dbReference type="Pfam" id="PF02602">
    <property type="entry name" value="HEM4"/>
    <property type="match status" value="1"/>
</dbReference>
<organism evidence="11 12">
    <name type="scientific">Phormidium tenue NIES-30</name>
    <dbReference type="NCBI Taxonomy" id="549789"/>
    <lineage>
        <taxon>Bacteria</taxon>
        <taxon>Bacillati</taxon>
        <taxon>Cyanobacteriota</taxon>
        <taxon>Cyanophyceae</taxon>
        <taxon>Oscillatoriophycideae</taxon>
        <taxon>Oscillatoriales</taxon>
        <taxon>Oscillatoriaceae</taxon>
        <taxon>Phormidium</taxon>
    </lineage>
</organism>
<gene>
    <name evidence="11" type="ORF">NIES30_21485</name>
</gene>
<reference evidence="11 12" key="1">
    <citation type="submission" date="2016-11" db="EMBL/GenBank/DDBJ databases">
        <title>Draft Genome Sequences of Nine Cyanobacterial Strains from Diverse Habitats.</title>
        <authorList>
            <person name="Zhu T."/>
            <person name="Hou S."/>
            <person name="Lu X."/>
            <person name="Hess W.R."/>
        </authorList>
    </citation>
    <scope>NUCLEOTIDE SEQUENCE [LARGE SCALE GENOMIC DNA]</scope>
    <source>
        <strain evidence="11 12">NIES-30</strain>
    </source>
</reference>
<dbReference type="RefSeq" id="WP_073610508.1">
    <property type="nucleotide sequence ID" value="NZ_MRCG01000020.1"/>
</dbReference>
<dbReference type="EMBL" id="MRCG01000020">
    <property type="protein sequence ID" value="OKH44807.1"/>
    <property type="molecule type" value="Genomic_DNA"/>
</dbReference>
<dbReference type="GO" id="GO:0004851">
    <property type="term" value="F:uroporphyrin-III C-methyltransferase activity"/>
    <property type="evidence" value="ECO:0007669"/>
    <property type="project" value="UniProtKB-EC"/>
</dbReference>
<evidence type="ECO:0000256" key="3">
    <source>
        <dbReference type="ARBA" id="ARBA00022679"/>
    </source>
</evidence>
<dbReference type="Gene3D" id="3.40.1010.10">
    <property type="entry name" value="Cobalt-precorrin-4 Transmethylase, Domain 1"/>
    <property type="match status" value="1"/>
</dbReference>
<comment type="function">
    <text evidence="7">Catalyzes the two successive C-2 and C-7 methylation reactions involved in the conversion of uroporphyrinogen III to precorrin-2 via the intermediate formation of precorrin-1. It is a step in the biosynthesis of both cobalamin (vitamin B12) and siroheme.</text>
</comment>
<evidence type="ECO:0000256" key="5">
    <source>
        <dbReference type="ARBA" id="ARBA00023244"/>
    </source>
</evidence>
<evidence type="ECO:0000313" key="11">
    <source>
        <dbReference type="EMBL" id="OKH44807.1"/>
    </source>
</evidence>
<dbReference type="AlphaFoldDB" id="A0A1U7J022"/>
<comment type="caution">
    <text evidence="11">The sequence shown here is derived from an EMBL/GenBank/DDBJ whole genome shotgun (WGS) entry which is preliminary data.</text>
</comment>
<name>A0A1U7J022_9CYAN</name>
<dbReference type="InterPro" id="IPR000878">
    <property type="entry name" value="4pyrrol_Mease"/>
</dbReference>
<protein>
    <recommendedName>
        <fullName evidence="1">uroporphyrinogen-III C-methyltransferase</fullName>
        <ecNumber evidence="1">2.1.1.107</ecNumber>
    </recommendedName>
</protein>
<dbReference type="PROSITE" id="PS00839">
    <property type="entry name" value="SUMT_1"/>
    <property type="match status" value="1"/>
</dbReference>
<sequence>MTEPGTVYIIGAGPGSLDYLTLRGRDLLQRAECLVYDALVDEGLLGLLPRGCDRINVGKRGGQPSPPQSEITQLLVKLSLEGRQVVRLKSGDPFIFGRTAAEVQALHEAGCPVEVVPGVSSALAAPLLAGIPLTDPVWSHGFGVFTAHDLDLLDWPTLARLRTLVLLMGSRHLEEIVHRLRQNGCRGDMPVAIIRWGGHLQQQVWEGTLLTIHQVTRGETLSPCVMVFGEVVRLRRYLAVSEPTQNSKFKIQNSPPHHPLTPLPLTQKTILITRATEQSSAFADLLTAQGATVVDLPALEMRSPSSWAGLDGAIAALPTFHWLILSSANAVNFFVDRLLDQGKDLRALSGLKIAVVGRKTAAVLKKRGLVPDFIPPDFVADSLVDHFPEAVAGQRLLFPRVESGGREVLVQEFTAAGAEVVEVAAYESGCPEVPDAGALAALKQGRVDVITFASSKTVVHTAQLLEQGLGAGWREVLKGVAIASIGPKTSDSCHEILGRVDIEPAEYTLDGLTEAIAAWASASSG</sequence>
<dbReference type="SUPFAM" id="SSF69618">
    <property type="entry name" value="HemD-like"/>
    <property type="match status" value="1"/>
</dbReference>
<evidence type="ECO:0000256" key="2">
    <source>
        <dbReference type="ARBA" id="ARBA00022603"/>
    </source>
</evidence>
<evidence type="ECO:0000256" key="6">
    <source>
        <dbReference type="ARBA" id="ARBA00023444"/>
    </source>
</evidence>
<dbReference type="NCBIfam" id="NF004790">
    <property type="entry name" value="PRK06136.1"/>
    <property type="match status" value="1"/>
</dbReference>
<dbReference type="PROSITE" id="PS00840">
    <property type="entry name" value="SUMT_2"/>
    <property type="match status" value="1"/>
</dbReference>
<dbReference type="Gene3D" id="3.30.950.10">
    <property type="entry name" value="Methyltransferase, Cobalt-precorrin-4 Transmethylase, Domain 2"/>
    <property type="match status" value="1"/>
</dbReference>
<dbReference type="InterPro" id="IPR014777">
    <property type="entry name" value="4pyrrole_Mease_sub1"/>
</dbReference>
<dbReference type="Gene3D" id="3.40.50.10090">
    <property type="match status" value="2"/>
</dbReference>
<keyword evidence="5" id="KW-0627">Porphyrin biosynthesis</keyword>
<keyword evidence="2 8" id="KW-0489">Methyltransferase</keyword>
<dbReference type="CDD" id="cd06578">
    <property type="entry name" value="HemD"/>
    <property type="match status" value="1"/>
</dbReference>
<dbReference type="EC" id="2.1.1.107" evidence="1"/>
<accession>A0A1U7J022</accession>
<feature type="domain" description="Tetrapyrrole biosynthesis uroporphyrinogen III synthase" evidence="10">
    <location>
        <begin position="281"/>
        <end position="514"/>
    </location>
</feature>
<evidence type="ECO:0000256" key="4">
    <source>
        <dbReference type="ARBA" id="ARBA00022691"/>
    </source>
</evidence>
<comment type="pathway">
    <text evidence="6">Porphyrin-containing compound metabolism.</text>
</comment>
<dbReference type="PANTHER" id="PTHR45790">
    <property type="entry name" value="SIROHEME SYNTHASE-RELATED"/>
    <property type="match status" value="1"/>
</dbReference>
<dbReference type="Pfam" id="PF00590">
    <property type="entry name" value="TP_methylase"/>
    <property type="match status" value="1"/>
</dbReference>
<dbReference type="OrthoDB" id="9815856at2"/>
<dbReference type="CDD" id="cd11642">
    <property type="entry name" value="SUMT"/>
    <property type="match status" value="1"/>
</dbReference>
<proteinExistence type="inferred from homology"/>
<dbReference type="InterPro" id="IPR050161">
    <property type="entry name" value="Siro_Cobalamin_biosynth"/>
</dbReference>
<dbReference type="InterPro" id="IPR006366">
    <property type="entry name" value="CobA/CysG_C"/>
</dbReference>
<keyword evidence="3 8" id="KW-0808">Transferase</keyword>
<dbReference type="InterPro" id="IPR003043">
    <property type="entry name" value="Uropor_MeTrfase_CS"/>
</dbReference>
<evidence type="ECO:0000259" key="9">
    <source>
        <dbReference type="Pfam" id="PF00590"/>
    </source>
</evidence>
<evidence type="ECO:0000259" key="10">
    <source>
        <dbReference type="Pfam" id="PF02602"/>
    </source>
</evidence>
<comment type="similarity">
    <text evidence="8">Belongs to the precorrin methyltransferase family.</text>
</comment>
<evidence type="ECO:0000256" key="7">
    <source>
        <dbReference type="ARBA" id="ARBA00054030"/>
    </source>
</evidence>
<dbReference type="GO" id="GO:0004852">
    <property type="term" value="F:uroporphyrinogen-III synthase activity"/>
    <property type="evidence" value="ECO:0007669"/>
    <property type="project" value="InterPro"/>
</dbReference>
<feature type="domain" description="Tetrapyrrole methylase" evidence="9">
    <location>
        <begin position="6"/>
        <end position="209"/>
    </location>
</feature>
<evidence type="ECO:0000256" key="1">
    <source>
        <dbReference type="ARBA" id="ARBA00012162"/>
    </source>
</evidence>
<dbReference type="Proteomes" id="UP000185557">
    <property type="component" value="Unassembled WGS sequence"/>
</dbReference>
<dbReference type="GO" id="GO:0019354">
    <property type="term" value="P:siroheme biosynthetic process"/>
    <property type="evidence" value="ECO:0007669"/>
    <property type="project" value="InterPro"/>
</dbReference>
<dbReference type="InterPro" id="IPR036108">
    <property type="entry name" value="4pyrrol_syn_uPrphyn_synt_sf"/>
</dbReference>
<evidence type="ECO:0000313" key="12">
    <source>
        <dbReference type="Proteomes" id="UP000185557"/>
    </source>
</evidence>
<dbReference type="InterPro" id="IPR014776">
    <property type="entry name" value="4pyrrole_Mease_sub2"/>
</dbReference>
<dbReference type="FunFam" id="3.40.1010.10:FF:000001">
    <property type="entry name" value="Siroheme synthase"/>
    <property type="match status" value="1"/>
</dbReference>
<dbReference type="PANTHER" id="PTHR45790:SF3">
    <property type="entry name" value="S-ADENOSYL-L-METHIONINE-DEPENDENT UROPORPHYRINOGEN III METHYLTRANSFERASE, CHLOROPLASTIC"/>
    <property type="match status" value="1"/>
</dbReference>
<dbReference type="NCBIfam" id="TIGR01469">
    <property type="entry name" value="cobA_cysG_Cterm"/>
    <property type="match status" value="1"/>
</dbReference>